<sequence length="191" mass="19795">MLIDRSDTIAAFTDSIWGGAFFETAEPEFYIETSTDGTAYSSHPVGGPDGPLVFSPSASLVPGGTSYAGLLMRTGTTSPAAQVEMQAASTTDALLDPFVTFSARLSDPSRDNCADAFVGAGDPILVPQNSELTSIPTPAPTWKLAGLGTVPVKLCFEFRLSSNAATQAPTGNGTSVEPTWVFTALPVAETP</sequence>
<gene>
    <name evidence="1" type="ORF">ACFO7U_08545</name>
</gene>
<reference evidence="2" key="1">
    <citation type="journal article" date="2019" name="Int. J. Syst. Evol. Microbiol.">
        <title>The Global Catalogue of Microorganisms (GCM) 10K type strain sequencing project: providing services to taxonomists for standard genome sequencing and annotation.</title>
        <authorList>
            <consortium name="The Broad Institute Genomics Platform"/>
            <consortium name="The Broad Institute Genome Sequencing Center for Infectious Disease"/>
            <person name="Wu L."/>
            <person name="Ma J."/>
        </authorList>
    </citation>
    <scope>NUCLEOTIDE SEQUENCE [LARGE SCALE GENOMIC DNA]</scope>
    <source>
        <strain evidence="2">JCM 11882</strain>
    </source>
</reference>
<organism evidence="1 2">
    <name type="scientific">Dietzia aurantiaca</name>
    <dbReference type="NCBI Taxonomy" id="983873"/>
    <lineage>
        <taxon>Bacteria</taxon>
        <taxon>Bacillati</taxon>
        <taxon>Actinomycetota</taxon>
        <taxon>Actinomycetes</taxon>
        <taxon>Mycobacteriales</taxon>
        <taxon>Dietziaceae</taxon>
        <taxon>Dietzia</taxon>
    </lineage>
</organism>
<dbReference type="Proteomes" id="UP001595836">
    <property type="component" value="Unassembled WGS sequence"/>
</dbReference>
<protein>
    <submittedName>
        <fullName evidence="1">Uncharacterized protein</fullName>
    </submittedName>
</protein>
<comment type="caution">
    <text evidence="1">The sequence shown here is derived from an EMBL/GenBank/DDBJ whole genome shotgun (WGS) entry which is preliminary data.</text>
</comment>
<dbReference type="RefSeq" id="WP_344993701.1">
    <property type="nucleotide sequence ID" value="NZ_BAABCD010000022.1"/>
</dbReference>
<evidence type="ECO:0000313" key="2">
    <source>
        <dbReference type="Proteomes" id="UP001595836"/>
    </source>
</evidence>
<keyword evidence="2" id="KW-1185">Reference proteome</keyword>
<proteinExistence type="predicted"/>
<name>A0ABV9PTJ6_9ACTN</name>
<dbReference type="EMBL" id="JBHSHP010000021">
    <property type="protein sequence ID" value="MFC4754828.1"/>
    <property type="molecule type" value="Genomic_DNA"/>
</dbReference>
<accession>A0ABV9PTJ6</accession>
<evidence type="ECO:0000313" key="1">
    <source>
        <dbReference type="EMBL" id="MFC4754828.1"/>
    </source>
</evidence>